<comment type="similarity">
    <text evidence="4 7">Belongs to the glucosamine/galactosamine-6-phosphate isomerase family. 6-phosphogluconolactonase subfamily.</text>
</comment>
<dbReference type="GO" id="GO:0017057">
    <property type="term" value="F:6-phosphogluconolactonase activity"/>
    <property type="evidence" value="ECO:0007669"/>
    <property type="project" value="UniProtKB-UniRule"/>
</dbReference>
<reference evidence="9" key="2">
    <citation type="submission" date="2023-01" db="EMBL/GenBank/DDBJ databases">
        <title>Draft genome sequence of Agaribacter marinus strain NBRC 110023.</title>
        <authorList>
            <person name="Sun Q."/>
            <person name="Mori K."/>
        </authorList>
    </citation>
    <scope>NUCLEOTIDE SEQUENCE</scope>
    <source>
        <strain evidence="9">NBRC 110023</strain>
    </source>
</reference>
<dbReference type="InterPro" id="IPR006148">
    <property type="entry name" value="Glc/Gal-6P_isomerase"/>
</dbReference>
<dbReference type="InterPro" id="IPR005900">
    <property type="entry name" value="6-phosphogluconolactonase_DevB"/>
</dbReference>
<evidence type="ECO:0000256" key="6">
    <source>
        <dbReference type="ARBA" id="ARBA00020337"/>
    </source>
</evidence>
<proteinExistence type="inferred from homology"/>
<evidence type="ECO:0000256" key="5">
    <source>
        <dbReference type="ARBA" id="ARBA00013198"/>
    </source>
</evidence>
<gene>
    <name evidence="7 9" type="primary">pgl</name>
    <name evidence="9" type="ORF">GCM10007852_06130</name>
</gene>
<sequence>MALVENLYNDKDSLNTQFAAKIAEQLNAAIAKNGKATFAVSGGSTPKPLFQILSQNADVDWANVTVMLVDERWVDDSSEASNQTLVKQNLLQNEASKANYLSIKTTADSAESAIAEIDKKVKAQLPLDVVILGMGGDGHTASLFPCSKELEEGLRLDKVESVIATQPTTAPHQRMSLTLASIVSASNVYLHITSDAKKMVLDEALAKHTALEKPIKAVADNTDLLLMWAP</sequence>
<evidence type="ECO:0000259" key="8">
    <source>
        <dbReference type="Pfam" id="PF01182"/>
    </source>
</evidence>
<accession>A0AA37SWZ4</accession>
<dbReference type="Pfam" id="PF01182">
    <property type="entry name" value="Glucosamine_iso"/>
    <property type="match status" value="1"/>
</dbReference>
<dbReference type="Proteomes" id="UP001156601">
    <property type="component" value="Unassembled WGS sequence"/>
</dbReference>
<dbReference type="EMBL" id="BSOT01000005">
    <property type="protein sequence ID" value="GLR69705.1"/>
    <property type="molecule type" value="Genomic_DNA"/>
</dbReference>
<evidence type="ECO:0000313" key="10">
    <source>
        <dbReference type="Proteomes" id="UP001156601"/>
    </source>
</evidence>
<dbReference type="InterPro" id="IPR039104">
    <property type="entry name" value="6PGL"/>
</dbReference>
<dbReference type="SUPFAM" id="SSF100950">
    <property type="entry name" value="NagB/RpiA/CoA transferase-like"/>
    <property type="match status" value="1"/>
</dbReference>
<keyword evidence="7" id="KW-0378">Hydrolase</keyword>
<evidence type="ECO:0000256" key="7">
    <source>
        <dbReference type="RuleBase" id="RU365095"/>
    </source>
</evidence>
<dbReference type="PANTHER" id="PTHR11054:SF0">
    <property type="entry name" value="6-PHOSPHOGLUCONOLACTONASE"/>
    <property type="match status" value="1"/>
</dbReference>
<evidence type="ECO:0000256" key="1">
    <source>
        <dbReference type="ARBA" id="ARBA00000832"/>
    </source>
</evidence>
<dbReference type="InterPro" id="IPR037171">
    <property type="entry name" value="NagB/RpiA_transferase-like"/>
</dbReference>
<comment type="caution">
    <text evidence="9">The sequence shown here is derived from an EMBL/GenBank/DDBJ whole genome shotgun (WGS) entry which is preliminary data.</text>
</comment>
<dbReference type="AlphaFoldDB" id="A0AA37SWZ4"/>
<evidence type="ECO:0000256" key="4">
    <source>
        <dbReference type="ARBA" id="ARBA00010662"/>
    </source>
</evidence>
<evidence type="ECO:0000313" key="9">
    <source>
        <dbReference type="EMBL" id="GLR69705.1"/>
    </source>
</evidence>
<evidence type="ECO:0000256" key="3">
    <source>
        <dbReference type="ARBA" id="ARBA00004961"/>
    </source>
</evidence>
<organism evidence="9 10">
    <name type="scientific">Agaribacter marinus</name>
    <dbReference type="NCBI Taxonomy" id="1431249"/>
    <lineage>
        <taxon>Bacteria</taxon>
        <taxon>Pseudomonadati</taxon>
        <taxon>Pseudomonadota</taxon>
        <taxon>Gammaproteobacteria</taxon>
        <taxon>Alteromonadales</taxon>
        <taxon>Alteromonadaceae</taxon>
        <taxon>Agaribacter</taxon>
    </lineage>
</organism>
<feature type="domain" description="Glucosamine/galactosamine-6-phosphate isomerase" evidence="8">
    <location>
        <begin position="10"/>
        <end position="221"/>
    </location>
</feature>
<dbReference type="GO" id="GO:0005975">
    <property type="term" value="P:carbohydrate metabolic process"/>
    <property type="evidence" value="ECO:0007669"/>
    <property type="project" value="UniProtKB-UniRule"/>
</dbReference>
<dbReference type="Gene3D" id="3.40.50.1360">
    <property type="match status" value="1"/>
</dbReference>
<dbReference type="PANTHER" id="PTHR11054">
    <property type="entry name" value="6-PHOSPHOGLUCONOLACTONASE"/>
    <property type="match status" value="1"/>
</dbReference>
<evidence type="ECO:0000256" key="2">
    <source>
        <dbReference type="ARBA" id="ARBA00002681"/>
    </source>
</evidence>
<dbReference type="EC" id="3.1.1.31" evidence="5 7"/>
<keyword evidence="10" id="KW-1185">Reference proteome</keyword>
<dbReference type="CDD" id="cd01400">
    <property type="entry name" value="6PGL"/>
    <property type="match status" value="1"/>
</dbReference>
<comment type="catalytic activity">
    <reaction evidence="1 7">
        <text>6-phospho-D-glucono-1,5-lactone + H2O = 6-phospho-D-gluconate + H(+)</text>
        <dbReference type="Rhea" id="RHEA:12556"/>
        <dbReference type="ChEBI" id="CHEBI:15377"/>
        <dbReference type="ChEBI" id="CHEBI:15378"/>
        <dbReference type="ChEBI" id="CHEBI:57955"/>
        <dbReference type="ChEBI" id="CHEBI:58759"/>
        <dbReference type="EC" id="3.1.1.31"/>
    </reaction>
</comment>
<comment type="function">
    <text evidence="2 7">Hydrolysis of 6-phosphogluconolactone to 6-phosphogluconate.</text>
</comment>
<protein>
    <recommendedName>
        <fullName evidence="6 7">6-phosphogluconolactonase</fullName>
        <shortName evidence="7">6PGL</shortName>
        <ecNumber evidence="5 7">3.1.1.31</ecNumber>
    </recommendedName>
</protein>
<dbReference type="RefSeq" id="WP_284216019.1">
    <property type="nucleotide sequence ID" value="NZ_BSOT01000005.1"/>
</dbReference>
<name>A0AA37SWZ4_9ALTE</name>
<dbReference type="GO" id="GO:0006098">
    <property type="term" value="P:pentose-phosphate shunt"/>
    <property type="evidence" value="ECO:0007669"/>
    <property type="project" value="InterPro"/>
</dbReference>
<dbReference type="NCBIfam" id="TIGR01198">
    <property type="entry name" value="pgl"/>
    <property type="match status" value="1"/>
</dbReference>
<reference evidence="9" key="1">
    <citation type="journal article" date="2014" name="Int. J. Syst. Evol. Microbiol.">
        <title>Complete genome sequence of Corynebacterium casei LMG S-19264T (=DSM 44701T), isolated from a smear-ripened cheese.</title>
        <authorList>
            <consortium name="US DOE Joint Genome Institute (JGI-PGF)"/>
            <person name="Walter F."/>
            <person name="Albersmeier A."/>
            <person name="Kalinowski J."/>
            <person name="Ruckert C."/>
        </authorList>
    </citation>
    <scope>NUCLEOTIDE SEQUENCE</scope>
    <source>
        <strain evidence="9">NBRC 110023</strain>
    </source>
</reference>
<comment type="pathway">
    <text evidence="3 7">Carbohydrate degradation; pentose phosphate pathway; D-ribulose 5-phosphate from D-glucose 6-phosphate (oxidative stage): step 2/3.</text>
</comment>